<protein>
    <recommendedName>
        <fullName evidence="3">F-box domain-containing protein</fullName>
    </recommendedName>
</protein>
<comment type="caution">
    <text evidence="1">The sequence shown here is derived from an EMBL/GenBank/DDBJ whole genome shotgun (WGS) entry which is preliminary data.</text>
</comment>
<evidence type="ECO:0008006" key="3">
    <source>
        <dbReference type="Google" id="ProtNLM"/>
    </source>
</evidence>
<evidence type="ECO:0000313" key="1">
    <source>
        <dbReference type="EMBL" id="KAF9072109.1"/>
    </source>
</evidence>
<name>A0A9P5UAK8_9AGAR</name>
<dbReference type="EMBL" id="JADNRY010000027">
    <property type="protein sequence ID" value="KAF9072109.1"/>
    <property type="molecule type" value="Genomic_DNA"/>
</dbReference>
<gene>
    <name evidence="1" type="ORF">BDP27DRAFT_1418461</name>
</gene>
<sequence>MSHVCFVWRVTARSTPKLWTDYVDRSLKRNLTVFAAVVPEYLRCSAALPIMVDIDLESCSPEQVSTFIKTLVPLCSRWNSPTLPHKQMLEFNLACIGEPSPSSPVDITRLPLAILKGFSNVIVLILSFPEFKFETLKLQALTSPVLSTTYNGCSAFMDPMTAPNLIAFKPSQSGGRSHPRPRSLSEHFSAFQQRCNPPIKELTSSQVDTMLMNELIALLTLFLYLRNSNFSGAGESMGALEFNGLVDITSLVPKLTCFGFCESPLYVDDVNE</sequence>
<accession>A0A9P5UAK8</accession>
<organism evidence="1 2">
    <name type="scientific">Rhodocollybia butyracea</name>
    <dbReference type="NCBI Taxonomy" id="206335"/>
    <lineage>
        <taxon>Eukaryota</taxon>
        <taxon>Fungi</taxon>
        <taxon>Dikarya</taxon>
        <taxon>Basidiomycota</taxon>
        <taxon>Agaricomycotina</taxon>
        <taxon>Agaricomycetes</taxon>
        <taxon>Agaricomycetidae</taxon>
        <taxon>Agaricales</taxon>
        <taxon>Marasmiineae</taxon>
        <taxon>Omphalotaceae</taxon>
        <taxon>Rhodocollybia</taxon>
    </lineage>
</organism>
<dbReference type="AlphaFoldDB" id="A0A9P5UAK8"/>
<dbReference type="Proteomes" id="UP000772434">
    <property type="component" value="Unassembled WGS sequence"/>
</dbReference>
<reference evidence="1" key="1">
    <citation type="submission" date="2020-11" db="EMBL/GenBank/DDBJ databases">
        <authorList>
            <consortium name="DOE Joint Genome Institute"/>
            <person name="Ahrendt S."/>
            <person name="Riley R."/>
            <person name="Andreopoulos W."/>
            <person name="Labutti K."/>
            <person name="Pangilinan J."/>
            <person name="Ruiz-Duenas F.J."/>
            <person name="Barrasa J.M."/>
            <person name="Sanchez-Garcia M."/>
            <person name="Camarero S."/>
            <person name="Miyauchi S."/>
            <person name="Serrano A."/>
            <person name="Linde D."/>
            <person name="Babiker R."/>
            <person name="Drula E."/>
            <person name="Ayuso-Fernandez I."/>
            <person name="Pacheco R."/>
            <person name="Padilla G."/>
            <person name="Ferreira P."/>
            <person name="Barriuso J."/>
            <person name="Kellner H."/>
            <person name="Castanera R."/>
            <person name="Alfaro M."/>
            <person name="Ramirez L."/>
            <person name="Pisabarro A.G."/>
            <person name="Kuo A."/>
            <person name="Tritt A."/>
            <person name="Lipzen A."/>
            <person name="He G."/>
            <person name="Yan M."/>
            <person name="Ng V."/>
            <person name="Cullen D."/>
            <person name="Martin F."/>
            <person name="Rosso M.-N."/>
            <person name="Henrissat B."/>
            <person name="Hibbett D."/>
            <person name="Martinez A.T."/>
            <person name="Grigoriev I.V."/>
        </authorList>
    </citation>
    <scope>NUCLEOTIDE SEQUENCE</scope>
    <source>
        <strain evidence="1">AH 40177</strain>
    </source>
</reference>
<keyword evidence="2" id="KW-1185">Reference proteome</keyword>
<evidence type="ECO:0000313" key="2">
    <source>
        <dbReference type="Proteomes" id="UP000772434"/>
    </source>
</evidence>
<proteinExistence type="predicted"/>